<dbReference type="InterPro" id="IPR005358">
    <property type="entry name" value="Puta_zinc/iron-chelating_dom"/>
</dbReference>
<dbReference type="RefSeq" id="WP_197662086.1">
    <property type="nucleotide sequence ID" value="NZ_JAEAGR010000014.1"/>
</dbReference>
<name>A0A8J7L352_9FIRM</name>
<organism evidence="1 2">
    <name type="scientific">Mobilitalea sibirica</name>
    <dbReference type="NCBI Taxonomy" id="1462919"/>
    <lineage>
        <taxon>Bacteria</taxon>
        <taxon>Bacillati</taxon>
        <taxon>Bacillota</taxon>
        <taxon>Clostridia</taxon>
        <taxon>Lachnospirales</taxon>
        <taxon>Lachnospiraceae</taxon>
        <taxon>Mobilitalea</taxon>
    </lineage>
</organism>
<gene>
    <name evidence="1" type="ORF">I5677_13150</name>
</gene>
<dbReference type="PANTHER" id="PTHR36931">
    <property type="entry name" value="UPF0153 PROTEIN YEIW"/>
    <property type="match status" value="1"/>
</dbReference>
<evidence type="ECO:0000313" key="1">
    <source>
        <dbReference type="EMBL" id="MBH1941843.1"/>
    </source>
</evidence>
<dbReference type="PANTHER" id="PTHR36931:SF1">
    <property type="entry name" value="UPF0153 PROTEIN YEIW"/>
    <property type="match status" value="1"/>
</dbReference>
<reference evidence="1" key="1">
    <citation type="submission" date="2020-12" db="EMBL/GenBank/DDBJ databases">
        <title>M. sibirica DSM 26468T genome.</title>
        <authorList>
            <person name="Thieme N."/>
            <person name="Rettenmaier R."/>
            <person name="Zverlov V."/>
            <person name="Liebl W."/>
        </authorList>
    </citation>
    <scope>NUCLEOTIDE SEQUENCE</scope>
    <source>
        <strain evidence="1">DSM 26468</strain>
    </source>
</reference>
<accession>A0A8J7L352</accession>
<sequence>MECRIGCAACCIAPSISSKIPGMPDGKPAGVRCVQLTADNKCMLFGTKERPAVCISLKPSIEMCGENLQEAMQYLEELERVTK</sequence>
<proteinExistence type="predicted"/>
<comment type="caution">
    <text evidence="1">The sequence shown here is derived from an EMBL/GenBank/DDBJ whole genome shotgun (WGS) entry which is preliminary data.</text>
</comment>
<keyword evidence="2" id="KW-1185">Reference proteome</keyword>
<dbReference type="EMBL" id="JAEAGR010000014">
    <property type="protein sequence ID" value="MBH1941843.1"/>
    <property type="molecule type" value="Genomic_DNA"/>
</dbReference>
<dbReference type="Pfam" id="PF03692">
    <property type="entry name" value="CxxCxxCC"/>
    <property type="match status" value="1"/>
</dbReference>
<dbReference type="AlphaFoldDB" id="A0A8J7L352"/>
<protein>
    <submittedName>
        <fullName evidence="1">YkgJ family cysteine cluster protein</fullName>
    </submittedName>
</protein>
<dbReference type="Proteomes" id="UP000623269">
    <property type="component" value="Unassembled WGS sequence"/>
</dbReference>
<dbReference type="InterPro" id="IPR052572">
    <property type="entry name" value="UPF0153_domain"/>
</dbReference>
<evidence type="ECO:0000313" key="2">
    <source>
        <dbReference type="Proteomes" id="UP000623269"/>
    </source>
</evidence>